<reference evidence="2" key="1">
    <citation type="submission" date="2021-06" db="EMBL/GenBank/DDBJ databases">
        <authorList>
            <person name="Kallberg Y."/>
            <person name="Tangrot J."/>
            <person name="Rosling A."/>
        </authorList>
    </citation>
    <scope>NUCLEOTIDE SEQUENCE</scope>
    <source>
        <strain evidence="2">MA453B</strain>
    </source>
</reference>
<sequence>MNENLMCEWVDQVLNKRPGVLTINKPLLLLVMDSFEGHHTDMCGISNELNRTEDDLLYDSDKENSEIDNNKDLTEIVEDSLSANELEE</sequence>
<dbReference type="AlphaFoldDB" id="A0A9N9J833"/>
<evidence type="ECO:0000313" key="3">
    <source>
        <dbReference type="Proteomes" id="UP000789405"/>
    </source>
</evidence>
<evidence type="ECO:0000256" key="1">
    <source>
        <dbReference type="SAM" id="MobiDB-lite"/>
    </source>
</evidence>
<protein>
    <submittedName>
        <fullName evidence="2">15917_t:CDS:1</fullName>
    </submittedName>
</protein>
<dbReference type="EMBL" id="CAJVPY010018936">
    <property type="protein sequence ID" value="CAG8769385.1"/>
    <property type="molecule type" value="Genomic_DNA"/>
</dbReference>
<feature type="region of interest" description="Disordered" evidence="1">
    <location>
        <begin position="62"/>
        <end position="88"/>
    </location>
</feature>
<comment type="caution">
    <text evidence="2">The sequence shown here is derived from an EMBL/GenBank/DDBJ whole genome shotgun (WGS) entry which is preliminary data.</text>
</comment>
<dbReference type="Proteomes" id="UP000789405">
    <property type="component" value="Unassembled WGS sequence"/>
</dbReference>
<keyword evidence="3" id="KW-1185">Reference proteome</keyword>
<name>A0A9N9J833_9GLOM</name>
<organism evidence="2 3">
    <name type="scientific">Dentiscutata erythropus</name>
    <dbReference type="NCBI Taxonomy" id="1348616"/>
    <lineage>
        <taxon>Eukaryota</taxon>
        <taxon>Fungi</taxon>
        <taxon>Fungi incertae sedis</taxon>
        <taxon>Mucoromycota</taxon>
        <taxon>Glomeromycotina</taxon>
        <taxon>Glomeromycetes</taxon>
        <taxon>Diversisporales</taxon>
        <taxon>Gigasporaceae</taxon>
        <taxon>Dentiscutata</taxon>
    </lineage>
</organism>
<evidence type="ECO:0000313" key="2">
    <source>
        <dbReference type="EMBL" id="CAG8769385.1"/>
    </source>
</evidence>
<feature type="compositionally biased region" description="Basic and acidic residues" evidence="1">
    <location>
        <begin position="62"/>
        <end position="74"/>
    </location>
</feature>
<accession>A0A9N9J833</accession>
<proteinExistence type="predicted"/>
<gene>
    <name evidence="2" type="ORF">DERYTH_LOCUS18538</name>
</gene>